<dbReference type="Pfam" id="PF07784">
    <property type="entry name" value="DUF1622"/>
    <property type="match status" value="1"/>
</dbReference>
<gene>
    <name evidence="2" type="ORF">NCTC13296_00649</name>
</gene>
<reference evidence="2 3" key="1">
    <citation type="submission" date="2018-06" db="EMBL/GenBank/DDBJ databases">
        <authorList>
            <consortium name="Pathogen Informatics"/>
            <person name="Doyle S."/>
        </authorList>
    </citation>
    <scope>NUCLEOTIDE SEQUENCE [LARGE SCALE GENOMIC DNA]</scope>
    <source>
        <strain evidence="2 3">NCTC13296</strain>
    </source>
</reference>
<keyword evidence="1" id="KW-0812">Transmembrane</keyword>
<accession>A0A379LUT5</accession>
<feature type="transmembrane region" description="Helical" evidence="1">
    <location>
        <begin position="57"/>
        <end position="76"/>
    </location>
</feature>
<dbReference type="Proteomes" id="UP000254569">
    <property type="component" value="Unassembled WGS sequence"/>
</dbReference>
<evidence type="ECO:0000256" key="1">
    <source>
        <dbReference type="SAM" id="Phobius"/>
    </source>
</evidence>
<evidence type="ECO:0000313" key="2">
    <source>
        <dbReference type="EMBL" id="SUE13821.1"/>
    </source>
</evidence>
<dbReference type="InterPro" id="IPR012427">
    <property type="entry name" value="DUF1622"/>
</dbReference>
<dbReference type="RefSeq" id="WP_064064937.1">
    <property type="nucleotide sequence ID" value="NZ_LPZN01000050.1"/>
</dbReference>
<evidence type="ECO:0000313" key="3">
    <source>
        <dbReference type="Proteomes" id="UP000254569"/>
    </source>
</evidence>
<keyword evidence="1" id="KW-1133">Transmembrane helix</keyword>
<feature type="transmembrane region" description="Helical" evidence="1">
    <location>
        <begin position="82"/>
        <end position="101"/>
    </location>
</feature>
<dbReference type="PANTHER" id="PTHR38468:SF1">
    <property type="entry name" value="SLL0939 PROTEIN"/>
    <property type="match status" value="1"/>
</dbReference>
<sequence>MEISSLLEHVGTVIDVVGVGVMVIGALAATWLAATARRRTPEAEIYEPYRRNLGRSILLGLEFLVAADIIKTVAVTPTFTSVGVLAVIVFIRTFLSWSLQLEIDGRWPWQRSVPETESAPGTTSVS</sequence>
<feature type="transmembrane region" description="Helical" evidence="1">
    <location>
        <begin position="12"/>
        <end position="36"/>
    </location>
</feature>
<keyword evidence="1" id="KW-0472">Membrane</keyword>
<dbReference type="AlphaFoldDB" id="A0A379LUT5"/>
<dbReference type="OrthoDB" id="9812897at2"/>
<proteinExistence type="predicted"/>
<dbReference type="EMBL" id="UGVI01000001">
    <property type="protein sequence ID" value="SUE13821.1"/>
    <property type="molecule type" value="Genomic_DNA"/>
</dbReference>
<keyword evidence="3" id="KW-1185">Reference proteome</keyword>
<organism evidence="2 3">
    <name type="scientific">Rhodococcus gordoniae</name>
    <dbReference type="NCBI Taxonomy" id="223392"/>
    <lineage>
        <taxon>Bacteria</taxon>
        <taxon>Bacillati</taxon>
        <taxon>Actinomycetota</taxon>
        <taxon>Actinomycetes</taxon>
        <taxon>Mycobacteriales</taxon>
        <taxon>Nocardiaceae</taxon>
        <taxon>Rhodococcus</taxon>
    </lineage>
</organism>
<dbReference type="PANTHER" id="PTHR38468">
    <property type="entry name" value="SLL0939 PROTEIN"/>
    <property type="match status" value="1"/>
</dbReference>
<name>A0A379LUT5_9NOCA</name>
<protein>
    <submittedName>
        <fullName evidence="2">Protein of uncharacterized function (DUF1622)</fullName>
    </submittedName>
</protein>